<accession>A0AAN1QNV2</accession>
<gene>
    <name evidence="2" type="ORF">DOP62_08895</name>
</gene>
<dbReference type="SUPFAM" id="SSF50182">
    <property type="entry name" value="Sm-like ribonucleoproteins"/>
    <property type="match status" value="1"/>
</dbReference>
<dbReference type="EMBL" id="CP030139">
    <property type="protein sequence ID" value="AZB72814.2"/>
    <property type="molecule type" value="Genomic_DNA"/>
</dbReference>
<evidence type="ECO:0000313" key="3">
    <source>
        <dbReference type="Proteomes" id="UP000267249"/>
    </source>
</evidence>
<name>A0AAN1QNV2_SYNEL</name>
<dbReference type="InterPro" id="IPR053840">
    <property type="entry name" value="Hfq_1"/>
</dbReference>
<dbReference type="InterPro" id="IPR010920">
    <property type="entry name" value="LSM_dom_sf"/>
</dbReference>
<evidence type="ECO:0000313" key="2">
    <source>
        <dbReference type="EMBL" id="AZB72814.2"/>
    </source>
</evidence>
<dbReference type="Pfam" id="PF21979">
    <property type="entry name" value="Hfq_1"/>
    <property type="match status" value="1"/>
</dbReference>
<proteinExistence type="predicted"/>
<protein>
    <recommendedName>
        <fullName evidence="1">Hfq-related domain-containing protein</fullName>
    </recommendedName>
</protein>
<dbReference type="Gene3D" id="2.30.30.100">
    <property type="match status" value="1"/>
</dbReference>
<sequence length="70" mass="8040">MALLDTSLPSVRLLQQYIREQVLLEVKLSSGDVWQARLAWQDPDCLCLNTQQGETIILWRSALVFLRPLS</sequence>
<evidence type="ECO:0000259" key="1">
    <source>
        <dbReference type="Pfam" id="PF21979"/>
    </source>
</evidence>
<dbReference type="Proteomes" id="UP000267249">
    <property type="component" value="Chromosome"/>
</dbReference>
<feature type="domain" description="Hfq-related" evidence="1">
    <location>
        <begin position="8"/>
        <end position="68"/>
    </location>
</feature>
<dbReference type="NCBIfam" id="NF047718">
    <property type="entry name" value="Hfq_rel_Cyano"/>
    <property type="match status" value="1"/>
</dbReference>
<dbReference type="RefSeq" id="WP_261789792.1">
    <property type="nucleotide sequence ID" value="NZ_CP030139.2"/>
</dbReference>
<organism evidence="2 3">
    <name type="scientific">Synechococcus elongatus PCC 11801</name>
    <dbReference type="NCBI Taxonomy" id="2219813"/>
    <lineage>
        <taxon>Bacteria</taxon>
        <taxon>Bacillati</taxon>
        <taxon>Cyanobacteriota</taxon>
        <taxon>Cyanophyceae</taxon>
        <taxon>Synechococcales</taxon>
        <taxon>Synechococcaceae</taxon>
        <taxon>Synechococcus</taxon>
    </lineage>
</organism>
<dbReference type="AlphaFoldDB" id="A0AAN1QNV2"/>
<reference evidence="2 3" key="1">
    <citation type="journal article" date="2018" name="Sci. Rep.">
        <title>Genome Features and Biochemical Characteristics of a Robust, Fast Growing and Naturally Transformable Cyanobacterium Synechococcus elongatus PCC 11801 Isolated from India.</title>
        <authorList>
            <person name="Jaiswal D."/>
            <person name="Sengupta A."/>
            <person name="Sohoni S."/>
            <person name="Sengupta S."/>
            <person name="Phadnavis A.G."/>
            <person name="Pakrasi H.B."/>
            <person name="Wangikar P.P."/>
        </authorList>
    </citation>
    <scope>NUCLEOTIDE SEQUENCE [LARGE SCALE GENOMIC DNA]</scope>
    <source>
        <strain evidence="2 3">PCC 11801</strain>
    </source>
</reference>